<keyword evidence="7 8" id="KW-0472">Membrane</keyword>
<feature type="transmembrane region" description="Helical" evidence="8">
    <location>
        <begin position="158"/>
        <end position="175"/>
    </location>
</feature>
<feature type="transmembrane region" description="Helical" evidence="8">
    <location>
        <begin position="20"/>
        <end position="41"/>
    </location>
</feature>
<keyword evidence="5 8" id="KW-0812">Transmembrane</keyword>
<evidence type="ECO:0000259" key="9">
    <source>
        <dbReference type="Pfam" id="PF00892"/>
    </source>
</evidence>
<evidence type="ECO:0000313" key="10">
    <source>
        <dbReference type="EMBL" id="TQL63415.1"/>
    </source>
</evidence>
<keyword evidence="3" id="KW-0813">Transport</keyword>
<dbReference type="PANTHER" id="PTHR22911:SF137">
    <property type="entry name" value="SOLUTE CARRIER FAMILY 35 MEMBER G2-RELATED"/>
    <property type="match status" value="1"/>
</dbReference>
<protein>
    <submittedName>
        <fullName evidence="10">Chloramphenicol-sensitive protein RarD</fullName>
    </submittedName>
</protein>
<feature type="domain" description="EamA" evidence="9">
    <location>
        <begin position="17"/>
        <end position="152"/>
    </location>
</feature>
<proteinExistence type="inferred from homology"/>
<comment type="similarity">
    <text evidence="2">Belongs to the EamA transporter family.</text>
</comment>
<dbReference type="EMBL" id="VFOR01000001">
    <property type="protein sequence ID" value="TQL63415.1"/>
    <property type="molecule type" value="Genomic_DNA"/>
</dbReference>
<organism evidence="10 11">
    <name type="scientific">Propioniferax innocua</name>
    <dbReference type="NCBI Taxonomy" id="1753"/>
    <lineage>
        <taxon>Bacteria</taxon>
        <taxon>Bacillati</taxon>
        <taxon>Actinomycetota</taxon>
        <taxon>Actinomycetes</taxon>
        <taxon>Propionibacteriales</taxon>
        <taxon>Propionibacteriaceae</taxon>
        <taxon>Propioniferax</taxon>
    </lineage>
</organism>
<comment type="caution">
    <text evidence="10">The sequence shown here is derived from an EMBL/GenBank/DDBJ whole genome shotgun (WGS) entry which is preliminary data.</text>
</comment>
<accession>A0A542ZST4</accession>
<evidence type="ECO:0000256" key="8">
    <source>
        <dbReference type="SAM" id="Phobius"/>
    </source>
</evidence>
<feature type="transmembrane region" description="Helical" evidence="8">
    <location>
        <begin position="107"/>
        <end position="128"/>
    </location>
</feature>
<evidence type="ECO:0000256" key="1">
    <source>
        <dbReference type="ARBA" id="ARBA00004651"/>
    </source>
</evidence>
<evidence type="ECO:0000256" key="5">
    <source>
        <dbReference type="ARBA" id="ARBA00022692"/>
    </source>
</evidence>
<keyword evidence="6 8" id="KW-1133">Transmembrane helix</keyword>
<gene>
    <name evidence="10" type="ORF">FB460_1227</name>
</gene>
<feature type="transmembrane region" description="Helical" evidence="8">
    <location>
        <begin position="253"/>
        <end position="275"/>
    </location>
</feature>
<dbReference type="AlphaFoldDB" id="A0A542ZST4"/>
<feature type="transmembrane region" description="Helical" evidence="8">
    <location>
        <begin position="80"/>
        <end position="101"/>
    </location>
</feature>
<dbReference type="NCBIfam" id="TIGR00688">
    <property type="entry name" value="rarD"/>
    <property type="match status" value="1"/>
</dbReference>
<dbReference type="Gene3D" id="1.10.3730.20">
    <property type="match status" value="1"/>
</dbReference>
<dbReference type="Proteomes" id="UP000316196">
    <property type="component" value="Unassembled WGS sequence"/>
</dbReference>
<keyword evidence="4" id="KW-1003">Cell membrane</keyword>
<evidence type="ECO:0000256" key="4">
    <source>
        <dbReference type="ARBA" id="ARBA00022475"/>
    </source>
</evidence>
<evidence type="ECO:0000256" key="7">
    <source>
        <dbReference type="ARBA" id="ARBA00023136"/>
    </source>
</evidence>
<feature type="transmembrane region" description="Helical" evidence="8">
    <location>
        <begin position="224"/>
        <end position="246"/>
    </location>
</feature>
<evidence type="ECO:0000313" key="11">
    <source>
        <dbReference type="Proteomes" id="UP000316196"/>
    </source>
</evidence>
<feature type="transmembrane region" description="Helical" evidence="8">
    <location>
        <begin position="47"/>
        <end position="68"/>
    </location>
</feature>
<name>A0A542ZST4_9ACTN</name>
<feature type="transmembrane region" description="Helical" evidence="8">
    <location>
        <begin position="135"/>
        <end position="152"/>
    </location>
</feature>
<comment type="subcellular location">
    <subcellularLocation>
        <location evidence="1">Cell membrane</location>
        <topology evidence="1">Multi-pass membrane protein</topology>
    </subcellularLocation>
</comment>
<dbReference type="InterPro" id="IPR000620">
    <property type="entry name" value="EamA_dom"/>
</dbReference>
<evidence type="ECO:0000256" key="2">
    <source>
        <dbReference type="ARBA" id="ARBA00007362"/>
    </source>
</evidence>
<dbReference type="Pfam" id="PF00892">
    <property type="entry name" value="EamA"/>
    <property type="match status" value="1"/>
</dbReference>
<feature type="transmembrane region" description="Helical" evidence="8">
    <location>
        <begin position="281"/>
        <end position="303"/>
    </location>
</feature>
<dbReference type="RefSeq" id="WP_170209968.1">
    <property type="nucleotide sequence ID" value="NZ_BAAAMD010000002.1"/>
</dbReference>
<dbReference type="GO" id="GO:0005886">
    <property type="term" value="C:plasma membrane"/>
    <property type="evidence" value="ECO:0007669"/>
    <property type="project" value="UniProtKB-SubCell"/>
</dbReference>
<evidence type="ECO:0000256" key="3">
    <source>
        <dbReference type="ARBA" id="ARBA00022448"/>
    </source>
</evidence>
<feature type="transmembrane region" description="Helical" evidence="8">
    <location>
        <begin position="187"/>
        <end position="212"/>
    </location>
</feature>
<evidence type="ECO:0000256" key="6">
    <source>
        <dbReference type="ARBA" id="ARBA00022989"/>
    </source>
</evidence>
<sequence>MTTPDSPGTHDATELRSGALYAIGAYGLWALLPLLFVFIEAGPIEILAIRVVFSVFFCLLLMQLVGRWSHLREAVASRETVGWLSLASLLMGTNWLCFIFATTTGRVLEASLAYFINPLMTVLLSVLVLRERLRILQWVAIGIGVAAVVVMTVAYGTLPLLSLLMATSFAIYGLVKRRLGRSTARPLGAIPGLTLETLFLLAPALIAVVLLWARGDLVTGSTGWLLPTLLAGTGVLTAVPLIFFAAAASRIPLSWVGMFQYIAPIGQFIIGWGVLGEPMPASRWLGFAIVWVAVLVFIGDVALRRRERQRQLDVEPRLPGTTQN</sequence>
<dbReference type="InterPro" id="IPR004626">
    <property type="entry name" value="RarD"/>
</dbReference>
<reference evidence="10 11" key="1">
    <citation type="submission" date="2019-06" db="EMBL/GenBank/DDBJ databases">
        <title>Sequencing the genomes of 1000 actinobacteria strains.</title>
        <authorList>
            <person name="Klenk H.-P."/>
        </authorList>
    </citation>
    <scope>NUCLEOTIDE SEQUENCE [LARGE SCALE GENOMIC DNA]</scope>
    <source>
        <strain evidence="10 11">DSM 8251</strain>
    </source>
</reference>
<dbReference type="PANTHER" id="PTHR22911">
    <property type="entry name" value="ACYL-MALONYL CONDENSING ENZYME-RELATED"/>
    <property type="match status" value="1"/>
</dbReference>
<dbReference type="SUPFAM" id="SSF103481">
    <property type="entry name" value="Multidrug resistance efflux transporter EmrE"/>
    <property type="match status" value="2"/>
</dbReference>
<keyword evidence="11" id="KW-1185">Reference proteome</keyword>
<dbReference type="InterPro" id="IPR037185">
    <property type="entry name" value="EmrE-like"/>
</dbReference>